<dbReference type="EMBL" id="MFGB01000011">
    <property type="protein sequence ID" value="OGF26950.1"/>
    <property type="molecule type" value="Genomic_DNA"/>
</dbReference>
<evidence type="ECO:0000313" key="2">
    <source>
        <dbReference type="EMBL" id="OGF26950.1"/>
    </source>
</evidence>
<accession>A0A1F5SJT6</accession>
<evidence type="ECO:0008006" key="4">
    <source>
        <dbReference type="Google" id="ProtNLM"/>
    </source>
</evidence>
<dbReference type="STRING" id="1797994.A2227_06055"/>
<dbReference type="NCBIfam" id="NF008712">
    <property type="entry name" value="PRK11715.1-1"/>
    <property type="match status" value="1"/>
</dbReference>
<evidence type="ECO:0000256" key="1">
    <source>
        <dbReference type="SAM" id="Phobius"/>
    </source>
</evidence>
<dbReference type="PIRSF" id="PIRSF004548">
    <property type="entry name" value="CreD"/>
    <property type="match status" value="1"/>
</dbReference>
<feature type="transmembrane region" description="Helical" evidence="1">
    <location>
        <begin position="321"/>
        <end position="339"/>
    </location>
</feature>
<keyword evidence="1" id="KW-0812">Transmembrane</keyword>
<keyword evidence="1" id="KW-0472">Membrane</keyword>
<dbReference type="GO" id="GO:0005886">
    <property type="term" value="C:plasma membrane"/>
    <property type="evidence" value="ECO:0007669"/>
    <property type="project" value="TreeGrafter"/>
</dbReference>
<gene>
    <name evidence="2" type="ORF">A2227_06055</name>
</gene>
<feature type="transmembrane region" description="Helical" evidence="1">
    <location>
        <begin position="351"/>
        <end position="370"/>
    </location>
</feature>
<dbReference type="Pfam" id="PF06123">
    <property type="entry name" value="CreD"/>
    <property type="match status" value="1"/>
</dbReference>
<keyword evidence="1" id="KW-1133">Transmembrane helix</keyword>
<dbReference type="PANTHER" id="PTHR30092">
    <property type="entry name" value="INNER MEMBRANE PROTEIN CRED"/>
    <property type="match status" value="1"/>
</dbReference>
<dbReference type="PANTHER" id="PTHR30092:SF0">
    <property type="entry name" value="INNER MEMBRANE PROTEIN CRED"/>
    <property type="match status" value="1"/>
</dbReference>
<dbReference type="InterPro" id="IPR010364">
    <property type="entry name" value="Uncharacterised_IM_CreD"/>
</dbReference>
<reference evidence="2 3" key="1">
    <citation type="journal article" date="2016" name="Nat. Commun.">
        <title>Thousands of microbial genomes shed light on interconnected biogeochemical processes in an aquifer system.</title>
        <authorList>
            <person name="Anantharaman K."/>
            <person name="Brown C.T."/>
            <person name="Hug L.A."/>
            <person name="Sharon I."/>
            <person name="Castelle C.J."/>
            <person name="Probst A.J."/>
            <person name="Thomas B.C."/>
            <person name="Singh A."/>
            <person name="Wilkins M.J."/>
            <person name="Karaoz U."/>
            <person name="Brodie E.L."/>
            <person name="Williams K.H."/>
            <person name="Hubbard S.S."/>
            <person name="Banfield J.F."/>
        </authorList>
    </citation>
    <scope>NUCLEOTIDE SEQUENCE [LARGE SCALE GENOMIC DNA]</scope>
</reference>
<feature type="transmembrane region" description="Helical" evidence="1">
    <location>
        <begin position="428"/>
        <end position="447"/>
    </location>
</feature>
<dbReference type="Proteomes" id="UP000178367">
    <property type="component" value="Unassembled WGS sequence"/>
</dbReference>
<evidence type="ECO:0000313" key="3">
    <source>
        <dbReference type="Proteomes" id="UP000178367"/>
    </source>
</evidence>
<feature type="transmembrane region" description="Helical" evidence="1">
    <location>
        <begin position="12"/>
        <end position="35"/>
    </location>
</feature>
<name>A0A1F5SJT6_9BACT</name>
<dbReference type="AlphaFoldDB" id="A0A1F5SJT6"/>
<sequence>MDIKNMRSSLSVKLFVIGFLTALLMIPTGMIAVLVNDRENRQADAFREISEKWGLEQTVTGPILTVPYKTVTEIQVAGETRTSEQVRYAHFLPEKLEVNGTLNPETRKRGIYEVAVYTADLEIKGEFAAPDFSDWDIEAGNVMFERAFVSLGLPDLRGIREEVTLDWNGATAGFTPGLETNEVLASGMNARVDLKGKETGANKFSLRLKMNGSRDLMFAPVGKTTAVKLASGWVSPSFQGAFLPQYELSGKGFIADWKVLELNRSFPQKFLGTAPVTVQNQPFPEFREKPMSIAGASGLYGADFGVRLLIPADEYQQTVRALKYAIMLLALTFLVLFFYEAKRDVRVHPLQYILIGLALSLFYVLLLSLAEYIGFNLAYLAAALAVTAQITLYSKAVFRAWRPAALEALILVFIYGFIFVILQLEDYALLAGSLGLFVILGLVMYVSRQIDWYRVNN</sequence>
<feature type="transmembrane region" description="Helical" evidence="1">
    <location>
        <begin position="405"/>
        <end position="422"/>
    </location>
</feature>
<comment type="caution">
    <text evidence="2">The sequence shown here is derived from an EMBL/GenBank/DDBJ whole genome shotgun (WGS) entry which is preliminary data.</text>
</comment>
<proteinExistence type="predicted"/>
<feature type="transmembrane region" description="Helical" evidence="1">
    <location>
        <begin position="376"/>
        <end position="393"/>
    </location>
</feature>
<organism evidence="2 3">
    <name type="scientific">Candidatus Falkowbacteria bacterium RIFOXYA2_FULL_47_19</name>
    <dbReference type="NCBI Taxonomy" id="1797994"/>
    <lineage>
        <taxon>Bacteria</taxon>
        <taxon>Candidatus Falkowiibacteriota</taxon>
    </lineage>
</organism>
<protein>
    <recommendedName>
        <fullName evidence="4">Cell envelope integrity protein CreD</fullName>
    </recommendedName>
</protein>